<accession>A0A086P4I3</accession>
<dbReference type="InterPro" id="IPR015590">
    <property type="entry name" value="Aldehyde_DH_dom"/>
</dbReference>
<organism evidence="4 5">
    <name type="scientific">Sphingobium herbicidovorans (strain ATCC 700291 / DSM 11019 / CCUG 56400 / KCTC 2939 / LMG 18315 / NBRC 16415 / MH)</name>
    <name type="common">Sphingomonas herbicidovorans</name>
    <dbReference type="NCBI Taxonomy" id="1219045"/>
    <lineage>
        <taxon>Bacteria</taxon>
        <taxon>Pseudomonadati</taxon>
        <taxon>Pseudomonadota</taxon>
        <taxon>Alphaproteobacteria</taxon>
        <taxon>Sphingomonadales</taxon>
        <taxon>Sphingomonadaceae</taxon>
        <taxon>Sphingobium</taxon>
    </lineage>
</organism>
<evidence type="ECO:0000259" key="3">
    <source>
        <dbReference type="Pfam" id="PF00171"/>
    </source>
</evidence>
<dbReference type="InterPro" id="IPR016163">
    <property type="entry name" value="Ald_DH_C"/>
</dbReference>
<dbReference type="CDD" id="cd07103">
    <property type="entry name" value="ALDH_F5_SSADH_GabD"/>
    <property type="match status" value="1"/>
</dbReference>
<dbReference type="PATRIC" id="fig|1219045.3.peg.3942"/>
<dbReference type="Gene3D" id="3.40.309.10">
    <property type="entry name" value="Aldehyde Dehydrogenase, Chain A, domain 2"/>
    <property type="match status" value="1"/>
</dbReference>
<sequence length="478" mass="50888">MTQSTPYPIIDGAERKLASLGTMDLINPATEEVLATVPRCGAEEASEAARLSVEGFAQWSAMSPFDRSKIMRRTAELMRDEADEAAAEMTRQSGKPLVQARGEWLASADLLDWYAEEGRRAYGRLIPTRASDMRWTVQRRPVGPVAAFTPWNFPAWTVMQKVAPALAAGCSVVLKCAEETPGSGVRIGRALLAAGLPPRVLSVIWGDPAAISATLCAAPEIHKVTLTGSTRVGRLLASAAGQHLKKVTMELGGHNPVIIARDADLNSVVPLAAEFKFRNAGQVCVSPTRFLVEQPLYKDFVAGVTEAASKLRVGDGMNGDTQMGPLTTAGQLSKIEALAADAVQRGAKIETGGSRIGNRGYFFQPTVLSGMTPEMDAMNEEPFGPLMLVMPVEDIDAALAEANRLPYGLASYAFTNSLSTERKISEGINAGMLGLNHYVMAMPETPFGGVGDSGMGSEGGIEGMDAYLRPFLVSAKIA</sequence>
<dbReference type="FunFam" id="3.40.605.10:FF:000007">
    <property type="entry name" value="NAD/NADP-dependent betaine aldehyde dehydrogenase"/>
    <property type="match status" value="1"/>
</dbReference>
<dbReference type="PANTHER" id="PTHR43353">
    <property type="entry name" value="SUCCINATE-SEMIALDEHYDE DEHYDROGENASE, MITOCHONDRIAL"/>
    <property type="match status" value="1"/>
</dbReference>
<comment type="caution">
    <text evidence="4">The sequence shown here is derived from an EMBL/GenBank/DDBJ whole genome shotgun (WGS) entry which is preliminary data.</text>
</comment>
<dbReference type="EMBL" id="JFZA02000062">
    <property type="protein sequence ID" value="KFG88301.1"/>
    <property type="molecule type" value="Genomic_DNA"/>
</dbReference>
<dbReference type="InterPro" id="IPR050740">
    <property type="entry name" value="Aldehyde_DH_Superfamily"/>
</dbReference>
<dbReference type="RefSeq" id="WP_037469359.1">
    <property type="nucleotide sequence ID" value="NZ_BCZD01000016.1"/>
</dbReference>
<feature type="domain" description="Aldehyde dehydrogenase" evidence="3">
    <location>
        <begin position="21"/>
        <end position="469"/>
    </location>
</feature>
<evidence type="ECO:0000313" key="4">
    <source>
        <dbReference type="EMBL" id="KFG88301.1"/>
    </source>
</evidence>
<reference evidence="4" key="1">
    <citation type="submission" date="2014-08" db="EMBL/GenBank/DDBJ databases">
        <title>Draft genome sequences of Sphingobium herbicidovorans.</title>
        <authorList>
            <person name="Gan H.M."/>
            <person name="Gan H.Y."/>
            <person name="Savka M.A."/>
        </authorList>
    </citation>
    <scope>NUCLEOTIDE SEQUENCE [LARGE SCALE GENOMIC DNA]</scope>
    <source>
        <strain evidence="4">NBRC 16415</strain>
    </source>
</reference>
<comment type="similarity">
    <text evidence="1">Belongs to the aldehyde dehydrogenase family.</text>
</comment>
<name>A0A086P4I3_SPHHM</name>
<evidence type="ECO:0000313" key="5">
    <source>
        <dbReference type="Proteomes" id="UP000024284"/>
    </source>
</evidence>
<gene>
    <name evidence="4" type="ORF">BV98_003884</name>
</gene>
<dbReference type="FunFam" id="3.40.309.10:FF:000009">
    <property type="entry name" value="Aldehyde dehydrogenase A"/>
    <property type="match status" value="1"/>
</dbReference>
<dbReference type="OrthoDB" id="9802947at2"/>
<evidence type="ECO:0000256" key="1">
    <source>
        <dbReference type="ARBA" id="ARBA00009986"/>
    </source>
</evidence>
<dbReference type="GO" id="GO:0004777">
    <property type="term" value="F:succinate-semialdehyde dehydrogenase (NAD+) activity"/>
    <property type="evidence" value="ECO:0007669"/>
    <property type="project" value="TreeGrafter"/>
</dbReference>
<dbReference type="STRING" id="76947.GCA_002080435_03807"/>
<proteinExistence type="inferred from homology"/>
<dbReference type="Pfam" id="PF00171">
    <property type="entry name" value="Aldedh"/>
    <property type="match status" value="1"/>
</dbReference>
<protein>
    <submittedName>
        <fullName evidence="4">NAD-dependent aldehyde dehydrogenase</fullName>
    </submittedName>
</protein>
<dbReference type="eggNOG" id="COG1012">
    <property type="taxonomic scope" value="Bacteria"/>
</dbReference>
<dbReference type="GO" id="GO:0009450">
    <property type="term" value="P:gamma-aminobutyric acid catabolic process"/>
    <property type="evidence" value="ECO:0007669"/>
    <property type="project" value="TreeGrafter"/>
</dbReference>
<keyword evidence="2" id="KW-0560">Oxidoreductase</keyword>
<dbReference type="InterPro" id="IPR016162">
    <property type="entry name" value="Ald_DH_N"/>
</dbReference>
<dbReference type="Gene3D" id="3.40.605.10">
    <property type="entry name" value="Aldehyde Dehydrogenase, Chain A, domain 1"/>
    <property type="match status" value="1"/>
</dbReference>
<dbReference type="PANTHER" id="PTHR43353:SF5">
    <property type="entry name" value="SUCCINATE-SEMIALDEHYDE DEHYDROGENASE, MITOCHONDRIAL"/>
    <property type="match status" value="1"/>
</dbReference>
<keyword evidence="5" id="KW-1185">Reference proteome</keyword>
<dbReference type="Proteomes" id="UP000024284">
    <property type="component" value="Unassembled WGS sequence"/>
</dbReference>
<dbReference type="InterPro" id="IPR016161">
    <property type="entry name" value="Ald_DH/histidinol_DH"/>
</dbReference>
<dbReference type="SUPFAM" id="SSF53720">
    <property type="entry name" value="ALDH-like"/>
    <property type="match status" value="1"/>
</dbReference>
<evidence type="ECO:0000256" key="2">
    <source>
        <dbReference type="ARBA" id="ARBA00023002"/>
    </source>
</evidence>
<dbReference type="AlphaFoldDB" id="A0A086P4I3"/>